<dbReference type="EMBL" id="CP133659">
    <property type="protein sequence ID" value="WMW63928.1"/>
    <property type="molecule type" value="Genomic_DNA"/>
</dbReference>
<keyword evidence="3" id="KW-1185">Reference proteome</keyword>
<evidence type="ECO:0000256" key="1">
    <source>
        <dbReference type="SAM" id="Coils"/>
    </source>
</evidence>
<proteinExistence type="predicted"/>
<gene>
    <name evidence="2" type="ORF">KPS_001897</name>
</gene>
<evidence type="ECO:0000313" key="2">
    <source>
        <dbReference type="EMBL" id="WMW63928.1"/>
    </source>
</evidence>
<dbReference type="SUPFAM" id="SSF52540">
    <property type="entry name" value="P-loop containing nucleoside triphosphate hydrolases"/>
    <property type="match status" value="1"/>
</dbReference>
<organism evidence="2 3">
    <name type="scientific">Nitratidesulfovibrio liaohensis</name>
    <dbReference type="NCBI Taxonomy" id="2604158"/>
    <lineage>
        <taxon>Bacteria</taxon>
        <taxon>Pseudomonadati</taxon>
        <taxon>Thermodesulfobacteriota</taxon>
        <taxon>Desulfovibrionia</taxon>
        <taxon>Desulfovibrionales</taxon>
        <taxon>Desulfovibrionaceae</taxon>
        <taxon>Nitratidesulfovibrio</taxon>
    </lineage>
</organism>
<accession>A0ABY9QZF6</accession>
<name>A0ABY9QZF6_9BACT</name>
<evidence type="ECO:0000313" key="3">
    <source>
        <dbReference type="Proteomes" id="UP001180616"/>
    </source>
</evidence>
<dbReference type="InterPro" id="IPR027417">
    <property type="entry name" value="P-loop_NTPase"/>
</dbReference>
<protein>
    <submittedName>
        <fullName evidence="2">Uncharacterized protein</fullName>
    </submittedName>
</protein>
<dbReference type="RefSeq" id="WP_309540052.1">
    <property type="nucleotide sequence ID" value="NZ_CP133659.1"/>
</dbReference>
<reference evidence="2" key="1">
    <citation type="submission" date="2023-09" db="EMBL/GenBank/DDBJ databases">
        <authorList>
            <consortium name="CW5 consortium"/>
            <person name="Lu C.-W."/>
        </authorList>
    </citation>
    <scope>NUCLEOTIDE SEQUENCE</scope>
    <source>
        <strain evidence="2">KPS</strain>
    </source>
</reference>
<dbReference type="Proteomes" id="UP001180616">
    <property type="component" value="Chromosome"/>
</dbReference>
<keyword evidence="1" id="KW-0175">Coiled coil</keyword>
<sequence>MPEHAPSAPLGAAITPDPATGPLLVAHLGGPKTGSSAIQAFCDHNRTALFRQHGILYPTLNPDRVPDGTPPDIPGDPNFELPHHGAVIMGMEPDAQDDYLDRAVDACRATNTPILLLSLEAPSLPAYADMVRRHTERTGLRAVAVCYVRRQDTWMEDAWKQWGLKYDQYPTPDDFARALMDRALDDVFFRAAVSVLEHAWLDEVWAFMDPADVVVRPYERSALQCGDVVADLLGLLGVGSIAHLPPPPATNFNTNHGFTPEAIKLLRTVRAMFDGVFDNGPYAMLHDALPRAAAAPFAHVGLLSPGMRATVLAHYAPHNRRMALRMPDAHGRGDGVLFREVPEPDAPWWPDRELTVQEVATMLMQCVQRQHVRIGALEERLERLEQLERRERKE</sequence>
<feature type="coiled-coil region" evidence="1">
    <location>
        <begin position="367"/>
        <end position="394"/>
    </location>
</feature>